<keyword evidence="6" id="KW-1185">Reference proteome</keyword>
<dbReference type="CDD" id="cd22356">
    <property type="entry name" value="Sau3AI_N-like"/>
    <property type="match status" value="1"/>
</dbReference>
<keyword evidence="3" id="KW-0378">Hydrolase</keyword>
<dbReference type="NCBIfam" id="NF040973">
    <property type="entry name" value="restrict_Sau3AI"/>
    <property type="match status" value="1"/>
</dbReference>
<dbReference type="EMBL" id="QOCU01000001">
    <property type="protein sequence ID" value="RHW53678.1"/>
    <property type="molecule type" value="Genomic_DNA"/>
</dbReference>
<gene>
    <name evidence="5" type="ORF">DS834_01330</name>
</gene>
<evidence type="ECO:0000313" key="6">
    <source>
        <dbReference type="Proteomes" id="UP000283380"/>
    </source>
</evidence>
<accession>A0ABX9LXW6</accession>
<dbReference type="Gene3D" id="3.40.600.10">
    <property type="entry name" value="DNA mismatch repair MutH/Restriction endonuclease, type II"/>
    <property type="match status" value="2"/>
</dbReference>
<evidence type="ECO:0000256" key="3">
    <source>
        <dbReference type="ARBA" id="ARBA00022801"/>
    </source>
</evidence>
<evidence type="ECO:0000259" key="4">
    <source>
        <dbReference type="SMART" id="SM00927"/>
    </source>
</evidence>
<name>A0ABX9LXW6_9LACO</name>
<proteinExistence type="predicted"/>
<dbReference type="InterPro" id="IPR037057">
    <property type="entry name" value="DNA_rep_MutH/T2_RE_sf"/>
</dbReference>
<comment type="caution">
    <text evidence="5">The sequence shown here is derived from an EMBL/GenBank/DDBJ whole genome shotgun (WGS) entry which is preliminary data.</text>
</comment>
<keyword evidence="2" id="KW-0255">Endonuclease</keyword>
<dbReference type="InterPro" id="IPR011337">
    <property type="entry name" value="DNA_rep_MutH/RE_typeII_Sau3AI"/>
</dbReference>
<dbReference type="InterPro" id="IPR011335">
    <property type="entry name" value="Restrct_endonuc-II-like"/>
</dbReference>
<feature type="domain" description="DNA mismatch repair MutH/Type II restriction enzyme Sau3AI" evidence="4">
    <location>
        <begin position="9"/>
        <end position="111"/>
    </location>
</feature>
<sequence length="445" mass="51665">MGDIFEAWFGKPKDSASKPDLGIAELKATPFKRLKNGKISAKERLVLNIINYEKIDKETFKSSHFLKKNRTLEIGFYEYNKDIPKKEWSFSKCIMYEMENNPVDFKVIEQDWKIIQSYVKSGQAENINEGLTKYLAACTKGKNKHSLRKQPHSNKKAMQRAFSFKSSYMTTLLRNYVFGNQKSDSIIKNPNELNNRSIEEIVESKFNPYKGKSIDYLIKKLGIPEKHSTRIGAYNVQIVNKILGINGNNINEINANEFEKASIIPKTIQFDYKNVNKESMSLPPFKFKELSKEDWENELGEPEAALNVYLSESEFLFIVFKSNKQGENILKGIKFFKIPTNQKDGKIKDVWKKTKDTINEGVKLNYNFKTNKVTNNLTKASNHDIIHVRPHSKYRSYTKNSYSDILPVPANWTNKPDNFSCKYMTKQSFWFNNSYIKDIVSDLLM</sequence>
<dbReference type="SUPFAM" id="SSF52980">
    <property type="entry name" value="Restriction endonuclease-like"/>
    <property type="match status" value="2"/>
</dbReference>
<evidence type="ECO:0000313" key="5">
    <source>
        <dbReference type="EMBL" id="RHW53678.1"/>
    </source>
</evidence>
<protein>
    <submittedName>
        <fullName evidence="5">DNA mismatch repair protein MutH</fullName>
    </submittedName>
</protein>
<evidence type="ECO:0000256" key="1">
    <source>
        <dbReference type="ARBA" id="ARBA00022722"/>
    </source>
</evidence>
<dbReference type="Proteomes" id="UP000283380">
    <property type="component" value="Unassembled WGS sequence"/>
</dbReference>
<dbReference type="Pfam" id="PF02976">
    <property type="entry name" value="MutH"/>
    <property type="match status" value="1"/>
</dbReference>
<organism evidence="5 6">
    <name type="scientific">Lactobacillus bombicola</name>
    <dbReference type="NCBI Taxonomy" id="1505723"/>
    <lineage>
        <taxon>Bacteria</taxon>
        <taxon>Bacillati</taxon>
        <taxon>Bacillota</taxon>
        <taxon>Bacilli</taxon>
        <taxon>Lactobacillales</taxon>
        <taxon>Lactobacillaceae</taxon>
        <taxon>Lactobacillus</taxon>
    </lineage>
</organism>
<dbReference type="SMART" id="SM00927">
    <property type="entry name" value="MutH"/>
    <property type="match status" value="1"/>
</dbReference>
<keyword evidence="1" id="KW-0540">Nuclease</keyword>
<evidence type="ECO:0000256" key="2">
    <source>
        <dbReference type="ARBA" id="ARBA00022759"/>
    </source>
</evidence>
<reference evidence="5 6" key="1">
    <citation type="submission" date="2018-07" db="EMBL/GenBank/DDBJ databases">
        <title>Genome sequences of six Lactobacillus spp. isolated from bumble bee guts.</title>
        <authorList>
            <person name="Motta E.V.S."/>
            <person name="Moran N.A."/>
        </authorList>
    </citation>
    <scope>NUCLEOTIDE SEQUENCE [LARGE SCALE GENOMIC DNA]</scope>
    <source>
        <strain evidence="5 6">BI-4G</strain>
    </source>
</reference>
<dbReference type="CDD" id="cd22355">
    <property type="entry name" value="Sau3AI_C"/>
    <property type="match status" value="1"/>
</dbReference>